<dbReference type="EMBL" id="KK117878">
    <property type="protein sequence ID" value="KFM71657.1"/>
    <property type="molecule type" value="Genomic_DNA"/>
</dbReference>
<sequence length="129" mass="14726">MANSIVARNTRGKKCAATKLAEKIEFYIKKLKSMEKQLVLLSQSENKRTIPVTFCEVSGVHMPVTASIKVKVNYSKILFRCLLEGLEYADVPHITTDRLMKIGLLLQKRARRARALTRQIHSQIDRQNS</sequence>
<evidence type="ECO:0000313" key="2">
    <source>
        <dbReference type="Proteomes" id="UP000054359"/>
    </source>
</evidence>
<keyword evidence="2" id="KW-1185">Reference proteome</keyword>
<accession>A0A087U2R8</accession>
<proteinExistence type="predicted"/>
<name>A0A087U2R8_STEMI</name>
<dbReference type="AlphaFoldDB" id="A0A087U2R8"/>
<protein>
    <submittedName>
        <fullName evidence="1">Uncharacterized protein</fullName>
    </submittedName>
</protein>
<evidence type="ECO:0000313" key="1">
    <source>
        <dbReference type="EMBL" id="KFM71657.1"/>
    </source>
</evidence>
<dbReference type="Proteomes" id="UP000054359">
    <property type="component" value="Unassembled WGS sequence"/>
</dbReference>
<feature type="non-terminal residue" evidence="1">
    <location>
        <position position="129"/>
    </location>
</feature>
<gene>
    <name evidence="1" type="ORF">X975_01912</name>
</gene>
<reference evidence="1 2" key="1">
    <citation type="submission" date="2013-11" db="EMBL/GenBank/DDBJ databases">
        <title>Genome sequencing of Stegodyphus mimosarum.</title>
        <authorList>
            <person name="Bechsgaard J."/>
        </authorList>
    </citation>
    <scope>NUCLEOTIDE SEQUENCE [LARGE SCALE GENOMIC DNA]</scope>
</reference>
<organism evidence="1 2">
    <name type="scientific">Stegodyphus mimosarum</name>
    <name type="common">African social velvet spider</name>
    <dbReference type="NCBI Taxonomy" id="407821"/>
    <lineage>
        <taxon>Eukaryota</taxon>
        <taxon>Metazoa</taxon>
        <taxon>Ecdysozoa</taxon>
        <taxon>Arthropoda</taxon>
        <taxon>Chelicerata</taxon>
        <taxon>Arachnida</taxon>
        <taxon>Araneae</taxon>
        <taxon>Araneomorphae</taxon>
        <taxon>Entelegynae</taxon>
        <taxon>Eresoidea</taxon>
        <taxon>Eresidae</taxon>
        <taxon>Stegodyphus</taxon>
    </lineage>
</organism>